<organism evidence="2 3">
    <name type="scientific">Lentibacillus salinarum</name>
    <dbReference type="NCBI Taxonomy" id="446820"/>
    <lineage>
        <taxon>Bacteria</taxon>
        <taxon>Bacillati</taxon>
        <taxon>Bacillota</taxon>
        <taxon>Bacilli</taxon>
        <taxon>Bacillales</taxon>
        <taxon>Bacillaceae</taxon>
        <taxon>Lentibacillus</taxon>
    </lineage>
</organism>
<dbReference type="RefSeq" id="WP_382397383.1">
    <property type="nucleotide sequence ID" value="NZ_JBHTNH010000002.1"/>
</dbReference>
<evidence type="ECO:0000313" key="3">
    <source>
        <dbReference type="Proteomes" id="UP001597178"/>
    </source>
</evidence>
<dbReference type="PANTHER" id="PTHR33133">
    <property type="entry name" value="OS08G0107100 PROTEIN-RELATED"/>
    <property type="match status" value="1"/>
</dbReference>
<feature type="transmembrane region" description="Helical" evidence="1">
    <location>
        <begin position="30"/>
        <end position="51"/>
    </location>
</feature>
<gene>
    <name evidence="2" type="ORF">ACFQ4A_02940</name>
</gene>
<reference evidence="3" key="1">
    <citation type="journal article" date="2019" name="Int. J. Syst. Evol. Microbiol.">
        <title>The Global Catalogue of Microorganisms (GCM) 10K type strain sequencing project: providing services to taxonomists for standard genome sequencing and annotation.</title>
        <authorList>
            <consortium name="The Broad Institute Genomics Platform"/>
            <consortium name="The Broad Institute Genome Sequencing Center for Infectious Disease"/>
            <person name="Wu L."/>
            <person name="Ma J."/>
        </authorList>
    </citation>
    <scope>NUCLEOTIDE SEQUENCE [LARGE SCALE GENOMIC DNA]</scope>
    <source>
        <strain evidence="3">CCUG 54822</strain>
    </source>
</reference>
<protein>
    <recommendedName>
        <fullName evidence="4">Glycerophosphoryl diester phosphodiesterase membrane domain-containing protein</fullName>
    </recommendedName>
</protein>
<feature type="transmembrane region" description="Helical" evidence="1">
    <location>
        <begin position="173"/>
        <end position="191"/>
    </location>
</feature>
<sequence length="305" mass="34029">MTNEGLNRPKGFGEILDAAFTLCKQHFAKFFLIVLVLLGPIYLVQSLILLLSGTRFFRETVTGENLLDQTLNSFDATVNTTLSEDLATIGTGLLLLIFVPVAQAAILLAVSRLKHDEMFTVGHVVKQAFAKFWRILGASLIFELLLFAMIFIPSIAIMIISIISMFADPLSGIVMMVILLLGVGLTSAYFLSRWIFYLGSAVFDNDIPGLGRSWHLTRRNSWKVLGIFIVLWLIFFAVSLAFESIFIALLGNSVLYSIILNLVTLLTTMIFMVGYAVIYFDLKIRQDGSDLQDMIDDYQNTGNVK</sequence>
<keyword evidence="3" id="KW-1185">Reference proteome</keyword>
<evidence type="ECO:0000313" key="2">
    <source>
        <dbReference type="EMBL" id="MFD1360636.1"/>
    </source>
</evidence>
<feature type="transmembrane region" description="Helical" evidence="1">
    <location>
        <begin position="86"/>
        <end position="110"/>
    </location>
</feature>
<name>A0ABW3ZQJ6_9BACI</name>
<keyword evidence="1" id="KW-1133">Transmembrane helix</keyword>
<dbReference type="EMBL" id="JBHTNH010000002">
    <property type="protein sequence ID" value="MFD1360636.1"/>
    <property type="molecule type" value="Genomic_DNA"/>
</dbReference>
<dbReference type="Proteomes" id="UP001597178">
    <property type="component" value="Unassembled WGS sequence"/>
</dbReference>
<keyword evidence="1" id="KW-0472">Membrane</keyword>
<feature type="transmembrane region" description="Helical" evidence="1">
    <location>
        <begin position="140"/>
        <end position="167"/>
    </location>
</feature>
<feature type="transmembrane region" description="Helical" evidence="1">
    <location>
        <begin position="255"/>
        <end position="280"/>
    </location>
</feature>
<dbReference type="PANTHER" id="PTHR33133:SF1">
    <property type="entry name" value="EXPRESSED PROTEIN-RELATED"/>
    <property type="match status" value="1"/>
</dbReference>
<comment type="caution">
    <text evidence="2">The sequence shown here is derived from an EMBL/GenBank/DDBJ whole genome shotgun (WGS) entry which is preliminary data.</text>
</comment>
<keyword evidence="1" id="KW-0812">Transmembrane</keyword>
<proteinExistence type="predicted"/>
<accession>A0ABW3ZQJ6</accession>
<evidence type="ECO:0000256" key="1">
    <source>
        <dbReference type="SAM" id="Phobius"/>
    </source>
</evidence>
<evidence type="ECO:0008006" key="4">
    <source>
        <dbReference type="Google" id="ProtNLM"/>
    </source>
</evidence>
<feature type="transmembrane region" description="Helical" evidence="1">
    <location>
        <begin position="224"/>
        <end position="249"/>
    </location>
</feature>